<dbReference type="PANTHER" id="PTHR11474">
    <property type="entry name" value="TYROSINASE FAMILY MEMBER"/>
    <property type="match status" value="1"/>
</dbReference>
<comment type="catalytic activity">
    <reaction evidence="10">
        <text>L-tyrosine + O2 = L-dopaquinone + H2O</text>
        <dbReference type="Rhea" id="RHEA:18117"/>
        <dbReference type="ChEBI" id="CHEBI:15377"/>
        <dbReference type="ChEBI" id="CHEBI:15379"/>
        <dbReference type="ChEBI" id="CHEBI:57924"/>
        <dbReference type="ChEBI" id="CHEBI:58315"/>
        <dbReference type="EC" id="1.14.18.1"/>
    </reaction>
</comment>
<comment type="similarity">
    <text evidence="2">Belongs to the tyrosinase family.</text>
</comment>
<dbReference type="Proteomes" id="UP000799536">
    <property type="component" value="Unassembled WGS sequence"/>
</dbReference>
<feature type="domain" description="Tyrosinase copper-binding" evidence="13">
    <location>
        <begin position="341"/>
        <end position="352"/>
    </location>
</feature>
<keyword evidence="6" id="KW-0186">Copper</keyword>
<dbReference type="Pfam" id="PF18132">
    <property type="entry name" value="Tyrosinase_C"/>
    <property type="match status" value="1"/>
</dbReference>
<evidence type="ECO:0000256" key="9">
    <source>
        <dbReference type="ARBA" id="ARBA00048233"/>
    </source>
</evidence>
<evidence type="ECO:0000256" key="11">
    <source>
        <dbReference type="SAM" id="MobiDB-lite"/>
    </source>
</evidence>
<dbReference type="GO" id="GO:0004503">
    <property type="term" value="F:tyrosinase activity"/>
    <property type="evidence" value="ECO:0007669"/>
    <property type="project" value="UniProtKB-EC"/>
</dbReference>
<dbReference type="EC" id="1.14.18.1" evidence="3"/>
<dbReference type="Pfam" id="PF00264">
    <property type="entry name" value="Tyrosinase"/>
    <property type="match status" value="1"/>
</dbReference>
<evidence type="ECO:0000256" key="8">
    <source>
        <dbReference type="ARBA" id="ARBA00023101"/>
    </source>
</evidence>
<dbReference type="InterPro" id="IPR008922">
    <property type="entry name" value="Di-copper_centre_dom_sf"/>
</dbReference>
<evidence type="ECO:0000256" key="4">
    <source>
        <dbReference type="ARBA" id="ARBA00022723"/>
    </source>
</evidence>
<protein>
    <recommendedName>
        <fullName evidence="3">tyrosinase</fullName>
        <ecNumber evidence="3">1.14.18.1</ecNumber>
    </recommendedName>
</protein>
<feature type="region of interest" description="Disordered" evidence="11">
    <location>
        <begin position="631"/>
        <end position="689"/>
    </location>
</feature>
<evidence type="ECO:0000256" key="5">
    <source>
        <dbReference type="ARBA" id="ARBA00023002"/>
    </source>
</evidence>
<keyword evidence="5" id="KW-0560">Oxidoreductase</keyword>
<evidence type="ECO:0000256" key="3">
    <source>
        <dbReference type="ARBA" id="ARBA00011906"/>
    </source>
</evidence>
<evidence type="ECO:0000256" key="12">
    <source>
        <dbReference type="SAM" id="SignalP"/>
    </source>
</evidence>
<dbReference type="GO" id="GO:0042438">
    <property type="term" value="P:melanin biosynthetic process"/>
    <property type="evidence" value="ECO:0007669"/>
    <property type="project" value="UniProtKB-KW"/>
</dbReference>
<evidence type="ECO:0000259" key="13">
    <source>
        <dbReference type="PROSITE" id="PS00498"/>
    </source>
</evidence>
<sequence length="713" mass="78797">MMNPNSHGGLLPTLLAVFVLVHAAVASLHGVHHAHHVHHVQRSPNALEAKFEETKQLLEKRASYIKITGVTGTVQPRLEIRDLKKNADQWNLFLLGMQRFMAKPKSDPLSFYQVTGVHGRPFVAWNNFQPINQAGFCPHSQILFGSWHRPYLALYEQVWYQNVLEVIATFPTNQQQRWKNAAATLRMPYWDWAKVPPNGEASTPTSIRDKTVTVTTPSGQQTIDNPLYSYNFGTVPSEMGGLPWNNFPVTLRRPVANPTRSNNNELATVMNQRRINMRDRLYGIFSSGASWGDVSTSAIGVRTSQNGNNVDSFESIHDIVHTSIGGESGGNMYYLDISSFDPIFWLHHTNMDRLLALYQVISPNTYVTAGKINRPMAQWNAGEPKNSYTPLKPFTKDTAGNYFTSEDIRNTRVLGYVYPETNGNPTAASVRSAINSLYGPSAPSKKRHYSTGPFEGRPFRHGDQHTVLSVIANKYALDGSYVVDCFLGHSNSTKNMTSASYDSPDYVGSYGVLGMMKADRNSSNPVMTEGCLPLTTALQGKQISGELKSMSPQHIEAYLKDNLKCKVIGPGGAEIPAEQVPDLHFYVKSCPVTPASSPEELPTWGEFEVLPEVTKHWPKVGETYTYPKPAAPAVPASPESPSYGTPSVPHGTVPVAPPMGTSSPPANSVVPLYPTSTPESPFHHPSEEPGYCQQKITIKYVDEAGNFLYSEEK</sequence>
<dbReference type="Gene3D" id="1.10.1280.10">
    <property type="entry name" value="Di-copper center containing domain from catechol oxidase"/>
    <property type="match status" value="1"/>
</dbReference>
<comment type="caution">
    <text evidence="14">The sequence shown here is derived from an EMBL/GenBank/DDBJ whole genome shotgun (WGS) entry which is preliminary data.</text>
</comment>
<dbReference type="OrthoDB" id="6132182at2759"/>
<keyword evidence="12" id="KW-0732">Signal</keyword>
<evidence type="ECO:0000256" key="10">
    <source>
        <dbReference type="ARBA" id="ARBA00048881"/>
    </source>
</evidence>
<feature type="chain" id="PRO_5040193409" description="tyrosinase" evidence="12">
    <location>
        <begin position="27"/>
        <end position="713"/>
    </location>
</feature>
<dbReference type="InterPro" id="IPR041640">
    <property type="entry name" value="Tyrosinase_C"/>
</dbReference>
<name>A0A9P4JF56_9PLEO</name>
<dbReference type="InterPro" id="IPR002227">
    <property type="entry name" value="Tyrosinase_Cu-bd"/>
</dbReference>
<dbReference type="PANTHER" id="PTHR11474:SF76">
    <property type="entry name" value="SHKT DOMAIN-CONTAINING PROTEIN"/>
    <property type="match status" value="1"/>
</dbReference>
<evidence type="ECO:0000256" key="2">
    <source>
        <dbReference type="ARBA" id="ARBA00009928"/>
    </source>
</evidence>
<reference evidence="14" key="1">
    <citation type="journal article" date="2020" name="Stud. Mycol.">
        <title>101 Dothideomycetes genomes: a test case for predicting lifestyles and emergence of pathogens.</title>
        <authorList>
            <person name="Haridas S."/>
            <person name="Albert R."/>
            <person name="Binder M."/>
            <person name="Bloem J."/>
            <person name="Labutti K."/>
            <person name="Salamov A."/>
            <person name="Andreopoulos B."/>
            <person name="Baker S."/>
            <person name="Barry K."/>
            <person name="Bills G."/>
            <person name="Bluhm B."/>
            <person name="Cannon C."/>
            <person name="Castanera R."/>
            <person name="Culley D."/>
            <person name="Daum C."/>
            <person name="Ezra D."/>
            <person name="Gonzalez J."/>
            <person name="Henrissat B."/>
            <person name="Kuo A."/>
            <person name="Liang C."/>
            <person name="Lipzen A."/>
            <person name="Lutzoni F."/>
            <person name="Magnuson J."/>
            <person name="Mondo S."/>
            <person name="Nolan M."/>
            <person name="Ohm R."/>
            <person name="Pangilinan J."/>
            <person name="Park H.-J."/>
            <person name="Ramirez L."/>
            <person name="Alfaro M."/>
            <person name="Sun H."/>
            <person name="Tritt A."/>
            <person name="Yoshinaga Y."/>
            <person name="Zwiers L.-H."/>
            <person name="Turgeon B."/>
            <person name="Goodwin S."/>
            <person name="Spatafora J."/>
            <person name="Crous P."/>
            <person name="Grigoriev I."/>
        </authorList>
    </citation>
    <scope>NUCLEOTIDE SEQUENCE</scope>
    <source>
        <strain evidence="14">ATCC 74209</strain>
    </source>
</reference>
<comment type="catalytic activity">
    <reaction evidence="9">
        <text>2 L-dopa + O2 = 2 L-dopaquinone + 2 H2O</text>
        <dbReference type="Rhea" id="RHEA:34287"/>
        <dbReference type="ChEBI" id="CHEBI:15377"/>
        <dbReference type="ChEBI" id="CHEBI:15379"/>
        <dbReference type="ChEBI" id="CHEBI:57504"/>
        <dbReference type="ChEBI" id="CHEBI:57924"/>
        <dbReference type="EC" id="1.14.18.1"/>
    </reaction>
</comment>
<dbReference type="PROSITE" id="PS00498">
    <property type="entry name" value="TYROSINASE_2"/>
    <property type="match status" value="1"/>
</dbReference>
<evidence type="ECO:0000313" key="14">
    <source>
        <dbReference type="EMBL" id="KAF2196129.1"/>
    </source>
</evidence>
<evidence type="ECO:0000256" key="1">
    <source>
        <dbReference type="ARBA" id="ARBA00001973"/>
    </source>
</evidence>
<evidence type="ECO:0000256" key="7">
    <source>
        <dbReference type="ARBA" id="ARBA00023033"/>
    </source>
</evidence>
<gene>
    <name evidence="14" type="ORF">GQ43DRAFT_275705</name>
</gene>
<dbReference type="PRINTS" id="PR00092">
    <property type="entry name" value="TYROSINASE"/>
</dbReference>
<keyword evidence="8" id="KW-0470">Melanin biosynthesis</keyword>
<comment type="cofactor">
    <cofactor evidence="1">
        <name>Cu(2+)</name>
        <dbReference type="ChEBI" id="CHEBI:29036"/>
    </cofactor>
</comment>
<dbReference type="EMBL" id="ML994470">
    <property type="protein sequence ID" value="KAF2196129.1"/>
    <property type="molecule type" value="Genomic_DNA"/>
</dbReference>
<dbReference type="InterPro" id="IPR050316">
    <property type="entry name" value="Tyrosinase/Hemocyanin"/>
</dbReference>
<dbReference type="GO" id="GO:0046872">
    <property type="term" value="F:metal ion binding"/>
    <property type="evidence" value="ECO:0007669"/>
    <property type="project" value="UniProtKB-KW"/>
</dbReference>
<accession>A0A9P4JF56</accession>
<keyword evidence="7" id="KW-0503">Monooxygenase</keyword>
<keyword evidence="15" id="KW-1185">Reference proteome</keyword>
<feature type="compositionally biased region" description="Low complexity" evidence="11">
    <location>
        <begin position="631"/>
        <end position="642"/>
    </location>
</feature>
<evidence type="ECO:0000256" key="6">
    <source>
        <dbReference type="ARBA" id="ARBA00023008"/>
    </source>
</evidence>
<proteinExistence type="inferred from homology"/>
<organism evidence="14 15">
    <name type="scientific">Delitschia confertaspora ATCC 74209</name>
    <dbReference type="NCBI Taxonomy" id="1513339"/>
    <lineage>
        <taxon>Eukaryota</taxon>
        <taxon>Fungi</taxon>
        <taxon>Dikarya</taxon>
        <taxon>Ascomycota</taxon>
        <taxon>Pezizomycotina</taxon>
        <taxon>Dothideomycetes</taxon>
        <taxon>Pleosporomycetidae</taxon>
        <taxon>Pleosporales</taxon>
        <taxon>Delitschiaceae</taxon>
        <taxon>Delitschia</taxon>
    </lineage>
</organism>
<dbReference type="SUPFAM" id="SSF48056">
    <property type="entry name" value="Di-copper centre-containing domain"/>
    <property type="match status" value="1"/>
</dbReference>
<keyword evidence="4" id="KW-0479">Metal-binding</keyword>
<evidence type="ECO:0000313" key="15">
    <source>
        <dbReference type="Proteomes" id="UP000799536"/>
    </source>
</evidence>
<dbReference type="AlphaFoldDB" id="A0A9P4JF56"/>
<dbReference type="Gene3D" id="2.60.310.20">
    <property type="match status" value="1"/>
</dbReference>
<feature type="signal peptide" evidence="12">
    <location>
        <begin position="1"/>
        <end position="26"/>
    </location>
</feature>